<dbReference type="PANTHER" id="PTHR30487:SF0">
    <property type="entry name" value="PREPILIN LEADER PEPTIDASE_N-METHYLTRANSFERASE-RELATED"/>
    <property type="match status" value="1"/>
</dbReference>
<name>A0A2T4S8D9_9STAP</name>
<sequence>MLLLIVCPILFSFLYHLCFMKKFNLKYLLLRSKCDFCNQQLKFRDMIPVVSYIKLWGRASCCYQKLNKYYLIGEITSLIPAFYLLFSFTSEALTSFLLIYLFLLIFSLYDLQTLSIPLHMYLIFAISSIFIIEGNVYQFLVITFILHLFYICFKSAIGYGDILICALLSYLLPYIYFINVLFLTFLSGSVFAIILVLKLKKRKIKIPLIPFIYIA</sequence>
<comment type="subcellular location">
    <subcellularLocation>
        <location evidence="1">Cell membrane</location>
        <topology evidence="1">Multi-pass membrane protein</topology>
    </subcellularLocation>
</comment>
<feature type="domain" description="Prepilin type IV endopeptidase peptidase" evidence="8">
    <location>
        <begin position="97"/>
        <end position="193"/>
    </location>
</feature>
<evidence type="ECO:0000313" key="11">
    <source>
        <dbReference type="Proteomes" id="UP000240400"/>
    </source>
</evidence>
<reference evidence="10 11" key="1">
    <citation type="journal article" date="2016" name="Front. Microbiol.">
        <title>Comprehensive Phylogenetic Analysis of Bovine Non-aureus Staphylococci Species Based on Whole-Genome Sequencing.</title>
        <authorList>
            <person name="Naushad S."/>
            <person name="Barkema H.W."/>
            <person name="Luby C."/>
            <person name="Condas L.A."/>
            <person name="Nobrega D.B."/>
            <person name="Carson D.A."/>
            <person name="De Buck J."/>
        </authorList>
    </citation>
    <scope>NUCLEOTIDE SEQUENCE [LARGE SCALE GENOMIC DNA]</scope>
    <source>
        <strain evidence="10 11">SNUC 4337</strain>
    </source>
</reference>
<feature type="transmembrane region" description="Helical" evidence="7">
    <location>
        <begin position="176"/>
        <end position="197"/>
    </location>
</feature>
<comment type="similarity">
    <text evidence="2">Belongs to the peptidase A24 family.</text>
</comment>
<dbReference type="InterPro" id="IPR050882">
    <property type="entry name" value="Prepilin_peptidase/N-MTase"/>
</dbReference>
<feature type="domain" description="Prepilin peptidase A24 N-terminal" evidence="9">
    <location>
        <begin position="6"/>
        <end position="86"/>
    </location>
</feature>
<comment type="caution">
    <text evidence="10">The sequence shown here is derived from an EMBL/GenBank/DDBJ whole genome shotgun (WGS) entry which is preliminary data.</text>
</comment>
<accession>A0A2T4S8D9</accession>
<evidence type="ECO:0000256" key="5">
    <source>
        <dbReference type="ARBA" id="ARBA00022989"/>
    </source>
</evidence>
<dbReference type="EMBL" id="PZHR01000074">
    <property type="protein sequence ID" value="PTK57986.1"/>
    <property type="molecule type" value="Genomic_DNA"/>
</dbReference>
<organism evidence="10 11">
    <name type="scientific">Staphylococcus nepalensis</name>
    <dbReference type="NCBI Taxonomy" id="214473"/>
    <lineage>
        <taxon>Bacteria</taxon>
        <taxon>Bacillati</taxon>
        <taxon>Bacillota</taxon>
        <taxon>Bacilli</taxon>
        <taxon>Bacillales</taxon>
        <taxon>Staphylococcaceae</taxon>
        <taxon>Staphylococcus</taxon>
    </lineage>
</organism>
<evidence type="ECO:0000259" key="9">
    <source>
        <dbReference type="Pfam" id="PF06750"/>
    </source>
</evidence>
<dbReference type="InterPro" id="IPR010627">
    <property type="entry name" value="Prepilin_pept_A24_N"/>
</dbReference>
<proteinExistence type="inferred from homology"/>
<evidence type="ECO:0000256" key="7">
    <source>
        <dbReference type="SAM" id="Phobius"/>
    </source>
</evidence>
<dbReference type="PANTHER" id="PTHR30487">
    <property type="entry name" value="TYPE 4 PREPILIN-LIKE PROTEINS LEADER PEPTIDE-PROCESSING ENZYME"/>
    <property type="match status" value="1"/>
</dbReference>
<dbReference type="GO" id="GO:0004190">
    <property type="term" value="F:aspartic-type endopeptidase activity"/>
    <property type="evidence" value="ECO:0007669"/>
    <property type="project" value="TreeGrafter"/>
</dbReference>
<dbReference type="Pfam" id="PF01478">
    <property type="entry name" value="Peptidase_A24"/>
    <property type="match status" value="1"/>
</dbReference>
<feature type="transmembrane region" description="Helical" evidence="7">
    <location>
        <begin position="118"/>
        <end position="136"/>
    </location>
</feature>
<keyword evidence="5 7" id="KW-1133">Transmembrane helix</keyword>
<evidence type="ECO:0000256" key="1">
    <source>
        <dbReference type="ARBA" id="ARBA00004651"/>
    </source>
</evidence>
<protein>
    <submittedName>
        <fullName evidence="10">Signal peptidase</fullName>
    </submittedName>
</protein>
<keyword evidence="3" id="KW-1003">Cell membrane</keyword>
<keyword evidence="6 7" id="KW-0472">Membrane</keyword>
<evidence type="ECO:0000256" key="2">
    <source>
        <dbReference type="ARBA" id="ARBA00005801"/>
    </source>
</evidence>
<feature type="transmembrane region" description="Helical" evidence="7">
    <location>
        <begin position="148"/>
        <end position="170"/>
    </location>
</feature>
<feature type="transmembrane region" description="Helical" evidence="7">
    <location>
        <begin position="93"/>
        <end position="112"/>
    </location>
</feature>
<dbReference type="GO" id="GO:0005886">
    <property type="term" value="C:plasma membrane"/>
    <property type="evidence" value="ECO:0007669"/>
    <property type="project" value="TreeGrafter"/>
</dbReference>
<evidence type="ECO:0000256" key="6">
    <source>
        <dbReference type="ARBA" id="ARBA00023136"/>
    </source>
</evidence>
<feature type="non-terminal residue" evidence="10">
    <location>
        <position position="215"/>
    </location>
</feature>
<feature type="transmembrane region" description="Helical" evidence="7">
    <location>
        <begin position="69"/>
        <end position="86"/>
    </location>
</feature>
<evidence type="ECO:0000256" key="4">
    <source>
        <dbReference type="ARBA" id="ARBA00022692"/>
    </source>
</evidence>
<evidence type="ECO:0000256" key="3">
    <source>
        <dbReference type="ARBA" id="ARBA00022475"/>
    </source>
</evidence>
<dbReference type="InterPro" id="IPR000045">
    <property type="entry name" value="Prepilin_IV_endopep_pep"/>
</dbReference>
<dbReference type="Proteomes" id="UP000240400">
    <property type="component" value="Unassembled WGS sequence"/>
</dbReference>
<evidence type="ECO:0000313" key="10">
    <source>
        <dbReference type="EMBL" id="PTK57986.1"/>
    </source>
</evidence>
<keyword evidence="4 7" id="KW-0812">Transmembrane</keyword>
<gene>
    <name evidence="10" type="ORF">BUZ61_11080</name>
</gene>
<dbReference type="Pfam" id="PF06750">
    <property type="entry name" value="A24_N_bact"/>
    <property type="match status" value="1"/>
</dbReference>
<evidence type="ECO:0000259" key="8">
    <source>
        <dbReference type="Pfam" id="PF01478"/>
    </source>
</evidence>
<dbReference type="AlphaFoldDB" id="A0A2T4S8D9"/>
<dbReference type="GO" id="GO:0006465">
    <property type="term" value="P:signal peptide processing"/>
    <property type="evidence" value="ECO:0007669"/>
    <property type="project" value="TreeGrafter"/>
</dbReference>